<keyword evidence="2 10" id="KW-0489">Methyltransferase</keyword>
<dbReference type="InterPro" id="IPR014048">
    <property type="entry name" value="MethylDNA_cys_MeTrfase_DNA-bd"/>
</dbReference>
<dbReference type="CDD" id="cd06445">
    <property type="entry name" value="ATase"/>
    <property type="match status" value="1"/>
</dbReference>
<evidence type="ECO:0000256" key="3">
    <source>
        <dbReference type="ARBA" id="ARBA00022679"/>
    </source>
</evidence>
<dbReference type="PANTHER" id="PTHR10815">
    <property type="entry name" value="METHYLATED-DNA--PROTEIN-CYSTEINE METHYLTRANSFERASE"/>
    <property type="match status" value="1"/>
</dbReference>
<keyword evidence="6" id="KW-0234">DNA repair</keyword>
<dbReference type="GO" id="GO:0003908">
    <property type="term" value="F:methylated-DNA-[protein]-cysteine S-methyltransferase activity"/>
    <property type="evidence" value="ECO:0007669"/>
    <property type="project" value="UniProtKB-EC"/>
</dbReference>
<dbReference type="PROSITE" id="PS00374">
    <property type="entry name" value="MGMT"/>
    <property type="match status" value="1"/>
</dbReference>
<keyword evidence="3 10" id="KW-0808">Transferase</keyword>
<evidence type="ECO:0000313" key="11">
    <source>
        <dbReference type="Proteomes" id="UP000025229"/>
    </source>
</evidence>
<name>A0A023X8C9_RUBRA</name>
<dbReference type="PATRIC" id="fig|42256.3.peg.3089"/>
<keyword evidence="11" id="KW-1185">Reference proteome</keyword>
<geneLocation type="plasmid" evidence="10">
    <name>2</name>
</geneLocation>
<evidence type="ECO:0000256" key="4">
    <source>
        <dbReference type="ARBA" id="ARBA00022763"/>
    </source>
</evidence>
<dbReference type="GO" id="GO:0006355">
    <property type="term" value="P:regulation of DNA-templated transcription"/>
    <property type="evidence" value="ECO:0007669"/>
    <property type="project" value="InterPro"/>
</dbReference>
<dbReference type="PANTHER" id="PTHR10815:SF13">
    <property type="entry name" value="METHYLATED-DNA--PROTEIN-CYSTEINE METHYLTRANSFERASE"/>
    <property type="match status" value="1"/>
</dbReference>
<dbReference type="SUPFAM" id="SSF57884">
    <property type="entry name" value="Ada DNA repair protein, N-terminal domain (N-Ada 10)"/>
    <property type="match status" value="1"/>
</dbReference>
<feature type="domain" description="Ada DNA repair metal-binding" evidence="9">
    <location>
        <begin position="216"/>
        <end position="263"/>
    </location>
</feature>
<gene>
    <name evidence="10" type="ORF">RradSPS_3041</name>
</gene>
<keyword evidence="5" id="KW-0010">Activator</keyword>
<keyword evidence="10" id="KW-0614">Plasmid</keyword>
<dbReference type="InterPro" id="IPR036388">
    <property type="entry name" value="WH-like_DNA-bd_sf"/>
</dbReference>
<reference evidence="10 11" key="1">
    <citation type="submission" date="2014-03" db="EMBL/GenBank/DDBJ databases">
        <title>Complete genome sequence of the Radio-Resistant Rubrobacter radiotolerans RSPS-4.</title>
        <authorList>
            <person name="Egas C.C."/>
            <person name="Barroso C.C."/>
            <person name="Froufe H.J.C."/>
            <person name="Pacheco J.J."/>
            <person name="Albuquerque L.L."/>
            <person name="da Costa M.M.S."/>
        </authorList>
    </citation>
    <scope>NUCLEOTIDE SEQUENCE [LARGE SCALE GENOMIC DNA]</scope>
    <source>
        <strain evidence="10 11">RSPS-4</strain>
        <plasmid evidence="10 11">2</plasmid>
    </source>
</reference>
<dbReference type="SUPFAM" id="SSF46767">
    <property type="entry name" value="Methylated DNA-protein cysteine methyltransferase, C-terminal domain"/>
    <property type="match status" value="1"/>
</dbReference>
<dbReference type="InterPro" id="IPR035451">
    <property type="entry name" value="Ada-like_dom_sf"/>
</dbReference>
<protein>
    <submittedName>
        <fullName evidence="10">Ogt: methylated-DNA-[protein]-cysteine S-methyltransferase</fullName>
    </submittedName>
</protein>
<dbReference type="Proteomes" id="UP000025229">
    <property type="component" value="Plasmid 2"/>
</dbReference>
<dbReference type="NCBIfam" id="TIGR00589">
    <property type="entry name" value="ogt"/>
    <property type="match status" value="1"/>
</dbReference>
<dbReference type="KEGG" id="rrd:RradSPS_3041"/>
<dbReference type="HOGENOM" id="CLU_093492_0_0_11"/>
<evidence type="ECO:0000256" key="2">
    <source>
        <dbReference type="ARBA" id="ARBA00022603"/>
    </source>
</evidence>
<evidence type="ECO:0000256" key="6">
    <source>
        <dbReference type="ARBA" id="ARBA00023204"/>
    </source>
</evidence>
<dbReference type="InterPro" id="IPR004026">
    <property type="entry name" value="Ada_DNA_repair_Zn-bd"/>
</dbReference>
<keyword evidence="4" id="KW-0227">DNA damage</keyword>
<evidence type="ECO:0000256" key="5">
    <source>
        <dbReference type="ARBA" id="ARBA00023159"/>
    </source>
</evidence>
<dbReference type="InterPro" id="IPR001497">
    <property type="entry name" value="MethylDNA_cys_MeTrfase_AS"/>
</dbReference>
<dbReference type="eggNOG" id="COG2169">
    <property type="taxonomic scope" value="Bacteria"/>
</dbReference>
<dbReference type="EMBL" id="CP007516">
    <property type="protein sequence ID" value="AHY48324.1"/>
    <property type="molecule type" value="Genomic_DNA"/>
</dbReference>
<dbReference type="Gene3D" id="1.10.10.10">
    <property type="entry name" value="Winged helix-like DNA-binding domain superfamily/Winged helix DNA-binding domain"/>
    <property type="match status" value="1"/>
</dbReference>
<dbReference type="Pfam" id="PF02805">
    <property type="entry name" value="Ada_Zn_binding"/>
    <property type="match status" value="1"/>
</dbReference>
<dbReference type="GO" id="GO:0006281">
    <property type="term" value="P:DNA repair"/>
    <property type="evidence" value="ECO:0007669"/>
    <property type="project" value="UniProtKB-KW"/>
</dbReference>
<evidence type="ECO:0000256" key="7">
    <source>
        <dbReference type="ARBA" id="ARBA00049348"/>
    </source>
</evidence>
<dbReference type="GO" id="GO:0032259">
    <property type="term" value="P:methylation"/>
    <property type="evidence" value="ECO:0007669"/>
    <property type="project" value="UniProtKB-KW"/>
</dbReference>
<feature type="domain" description="Methylated-DNA-[protein]-cysteine S-methyltransferase DNA binding" evidence="8">
    <location>
        <begin position="126"/>
        <end position="206"/>
    </location>
</feature>
<accession>A0A023X8C9</accession>
<sequence>MLKMSDEFLRRSERDAEVLLGKAAQRLARSEEPGDALERALAAGTDRMFVCDSPVGEVYAAASSAGVRSIGRAASPGEFARRYRERFGRLLSWGTDAKSSDLARRLAAALAEGRGPVPIDLSGATPFARRVLETVRGIPRGEVRPYAWVAREVGSPGASRAVGSVMARNPVPLLVPCHRVVRNDGTTGQYAFGAGLKVGLLEGEGVPVRELARAPYLATPTTGIFCYATCPNARRIKPENRRPFRSARAARKAGYRPCRVCRPGE</sequence>
<comment type="catalytic activity">
    <reaction evidence="1">
        <text>a 4-O-methyl-thymidine in DNA + L-cysteinyl-[protein] = a thymidine in DNA + S-methyl-L-cysteinyl-[protein]</text>
        <dbReference type="Rhea" id="RHEA:53428"/>
        <dbReference type="Rhea" id="RHEA-COMP:10131"/>
        <dbReference type="Rhea" id="RHEA-COMP:10132"/>
        <dbReference type="Rhea" id="RHEA-COMP:13555"/>
        <dbReference type="Rhea" id="RHEA-COMP:13556"/>
        <dbReference type="ChEBI" id="CHEBI:29950"/>
        <dbReference type="ChEBI" id="CHEBI:82612"/>
        <dbReference type="ChEBI" id="CHEBI:137386"/>
        <dbReference type="ChEBI" id="CHEBI:137387"/>
        <dbReference type="EC" id="2.1.1.63"/>
    </reaction>
</comment>
<evidence type="ECO:0000256" key="1">
    <source>
        <dbReference type="ARBA" id="ARBA00001286"/>
    </source>
</evidence>
<dbReference type="GO" id="GO:0008270">
    <property type="term" value="F:zinc ion binding"/>
    <property type="evidence" value="ECO:0007669"/>
    <property type="project" value="InterPro"/>
</dbReference>
<organism evidence="10 11">
    <name type="scientific">Rubrobacter radiotolerans</name>
    <name type="common">Arthrobacter radiotolerans</name>
    <dbReference type="NCBI Taxonomy" id="42256"/>
    <lineage>
        <taxon>Bacteria</taxon>
        <taxon>Bacillati</taxon>
        <taxon>Actinomycetota</taxon>
        <taxon>Rubrobacteria</taxon>
        <taxon>Rubrobacterales</taxon>
        <taxon>Rubrobacteraceae</taxon>
        <taxon>Rubrobacter</taxon>
    </lineage>
</organism>
<proteinExistence type="predicted"/>
<evidence type="ECO:0000313" key="10">
    <source>
        <dbReference type="EMBL" id="AHY48324.1"/>
    </source>
</evidence>
<dbReference type="InterPro" id="IPR036217">
    <property type="entry name" value="MethylDNA_cys_MeTrfase_DNAb"/>
</dbReference>
<dbReference type="AlphaFoldDB" id="A0A023X8C9"/>
<dbReference type="Gene3D" id="3.40.10.10">
    <property type="entry name" value="DNA Methylphosphotriester Repair Domain"/>
    <property type="match status" value="1"/>
</dbReference>
<comment type="catalytic activity">
    <reaction evidence="7">
        <text>a 6-O-methyl-2'-deoxyguanosine in DNA + L-cysteinyl-[protein] = S-methyl-L-cysteinyl-[protein] + a 2'-deoxyguanosine in DNA</text>
        <dbReference type="Rhea" id="RHEA:24000"/>
        <dbReference type="Rhea" id="RHEA-COMP:10131"/>
        <dbReference type="Rhea" id="RHEA-COMP:10132"/>
        <dbReference type="Rhea" id="RHEA-COMP:11367"/>
        <dbReference type="Rhea" id="RHEA-COMP:11368"/>
        <dbReference type="ChEBI" id="CHEBI:29950"/>
        <dbReference type="ChEBI" id="CHEBI:82612"/>
        <dbReference type="ChEBI" id="CHEBI:85445"/>
        <dbReference type="ChEBI" id="CHEBI:85448"/>
        <dbReference type="EC" id="2.1.1.63"/>
    </reaction>
</comment>
<dbReference type="eggNOG" id="COG0350">
    <property type="taxonomic scope" value="Bacteria"/>
</dbReference>
<dbReference type="Pfam" id="PF01035">
    <property type="entry name" value="DNA_binding_1"/>
    <property type="match status" value="1"/>
</dbReference>
<evidence type="ECO:0000259" key="9">
    <source>
        <dbReference type="Pfam" id="PF02805"/>
    </source>
</evidence>
<dbReference type="GO" id="GO:0003677">
    <property type="term" value="F:DNA binding"/>
    <property type="evidence" value="ECO:0007669"/>
    <property type="project" value="InterPro"/>
</dbReference>
<evidence type="ECO:0000259" key="8">
    <source>
        <dbReference type="Pfam" id="PF01035"/>
    </source>
</evidence>